<accession>Q01NG1</accession>
<dbReference type="InterPro" id="IPR013324">
    <property type="entry name" value="RNA_pol_sigma_r3/r4-like"/>
</dbReference>
<proteinExistence type="predicted"/>
<dbReference type="InterPro" id="IPR053812">
    <property type="entry name" value="HTH_Sigma70_ECF-like"/>
</dbReference>
<dbReference type="InParanoid" id="Q01NG1"/>
<dbReference type="Pfam" id="PF07638">
    <property type="entry name" value="Sigma70_ECF"/>
    <property type="match status" value="1"/>
</dbReference>
<dbReference type="NCBIfam" id="TIGR02999">
    <property type="entry name" value="Sig-70_X6"/>
    <property type="match status" value="1"/>
</dbReference>
<dbReference type="GO" id="GO:0006352">
    <property type="term" value="P:DNA-templated transcription initiation"/>
    <property type="evidence" value="ECO:0007669"/>
    <property type="project" value="InterPro"/>
</dbReference>
<dbReference type="OrthoDB" id="118280at2"/>
<dbReference type="STRING" id="234267.Acid_7915"/>
<dbReference type="InterPro" id="IPR014284">
    <property type="entry name" value="RNA_pol_sigma-70_dom"/>
</dbReference>
<dbReference type="HOGENOM" id="CLU_102127_0_0_0"/>
<dbReference type="AlphaFoldDB" id="Q01NG1"/>
<keyword evidence="3" id="KW-0804">Transcription</keyword>
<evidence type="ECO:0000259" key="4">
    <source>
        <dbReference type="Pfam" id="PF07638"/>
    </source>
</evidence>
<dbReference type="InterPro" id="IPR036388">
    <property type="entry name" value="WH-like_DNA-bd_sf"/>
</dbReference>
<dbReference type="KEGG" id="sus:Acid_7915"/>
<keyword evidence="2" id="KW-0731">Sigma factor</keyword>
<gene>
    <name evidence="5" type="ordered locus">Acid_7915</name>
</gene>
<evidence type="ECO:0000256" key="3">
    <source>
        <dbReference type="ARBA" id="ARBA00023163"/>
    </source>
</evidence>
<protein>
    <submittedName>
        <fullName evidence="5">RNA polymerase, sigma-24 subunit, ECF subfamily</fullName>
    </submittedName>
</protein>
<evidence type="ECO:0000313" key="5">
    <source>
        <dbReference type="EMBL" id="ABJ88809.1"/>
    </source>
</evidence>
<dbReference type="InterPro" id="IPR039425">
    <property type="entry name" value="RNA_pol_sigma-70-like"/>
</dbReference>
<dbReference type="GO" id="GO:0016987">
    <property type="term" value="F:sigma factor activity"/>
    <property type="evidence" value="ECO:0007669"/>
    <property type="project" value="UniProtKB-KW"/>
</dbReference>
<sequence length="196" mass="21984">MGQAEAGEVTRLLQSWSRGEKQALNELVPLVYRELRRLAAAYIRRERPDHTLQPTGLVHEAYLRLIEQTQVECLDRAKFFIVAANLMRQILVDHARRRLAGKRGGGNQVVLDEAAGAFREDAVDLVELDQALQRLARLDARQGRVVELRFFLGLTEDEIADILDVSPVTVKRDWRIAKAALRIELGGGVRGAGGRL</sequence>
<dbReference type="InterPro" id="IPR011517">
    <property type="entry name" value="RNA_pol_sigma70_ECF-like"/>
</dbReference>
<dbReference type="eggNOG" id="COG1595">
    <property type="taxonomic scope" value="Bacteria"/>
</dbReference>
<dbReference type="SUPFAM" id="SSF88659">
    <property type="entry name" value="Sigma3 and sigma4 domains of RNA polymerase sigma factors"/>
    <property type="match status" value="1"/>
</dbReference>
<dbReference type="EMBL" id="CP000473">
    <property type="protein sequence ID" value="ABJ88809.1"/>
    <property type="molecule type" value="Genomic_DNA"/>
</dbReference>
<name>Q01NG1_SOLUE</name>
<evidence type="ECO:0000256" key="1">
    <source>
        <dbReference type="ARBA" id="ARBA00023015"/>
    </source>
</evidence>
<evidence type="ECO:0000256" key="2">
    <source>
        <dbReference type="ARBA" id="ARBA00023082"/>
    </source>
</evidence>
<dbReference type="PANTHER" id="PTHR43133">
    <property type="entry name" value="RNA POLYMERASE ECF-TYPE SIGMA FACTO"/>
    <property type="match status" value="1"/>
</dbReference>
<dbReference type="Gene3D" id="1.10.10.10">
    <property type="entry name" value="Winged helix-like DNA-binding domain superfamily/Winged helix DNA-binding domain"/>
    <property type="match status" value="1"/>
</dbReference>
<dbReference type="NCBIfam" id="TIGR02937">
    <property type="entry name" value="sigma70-ECF"/>
    <property type="match status" value="1"/>
</dbReference>
<dbReference type="PANTHER" id="PTHR43133:SF39">
    <property type="entry name" value="SIMILAR TO RNA POLYMERASE SIGMA-E FACTOR"/>
    <property type="match status" value="1"/>
</dbReference>
<feature type="domain" description="RNA polymerase sigma-70 ECF-like HTH" evidence="4">
    <location>
        <begin position="7"/>
        <end position="185"/>
    </location>
</feature>
<organism evidence="5">
    <name type="scientific">Solibacter usitatus (strain Ellin6076)</name>
    <dbReference type="NCBI Taxonomy" id="234267"/>
    <lineage>
        <taxon>Bacteria</taxon>
        <taxon>Pseudomonadati</taxon>
        <taxon>Acidobacteriota</taxon>
        <taxon>Terriglobia</taxon>
        <taxon>Bryobacterales</taxon>
        <taxon>Solibacteraceae</taxon>
        <taxon>Candidatus Solibacter</taxon>
    </lineage>
</organism>
<reference evidence="5" key="1">
    <citation type="submission" date="2006-10" db="EMBL/GenBank/DDBJ databases">
        <title>Complete sequence of Solibacter usitatus Ellin6076.</title>
        <authorList>
            <consortium name="US DOE Joint Genome Institute"/>
            <person name="Copeland A."/>
            <person name="Lucas S."/>
            <person name="Lapidus A."/>
            <person name="Barry K."/>
            <person name="Detter J.C."/>
            <person name="Glavina del Rio T."/>
            <person name="Hammon N."/>
            <person name="Israni S."/>
            <person name="Dalin E."/>
            <person name="Tice H."/>
            <person name="Pitluck S."/>
            <person name="Thompson L.S."/>
            <person name="Brettin T."/>
            <person name="Bruce D."/>
            <person name="Han C."/>
            <person name="Tapia R."/>
            <person name="Gilna P."/>
            <person name="Schmutz J."/>
            <person name="Larimer F."/>
            <person name="Land M."/>
            <person name="Hauser L."/>
            <person name="Kyrpides N."/>
            <person name="Mikhailova N."/>
            <person name="Janssen P.H."/>
            <person name="Kuske C.R."/>
            <person name="Richardson P."/>
        </authorList>
    </citation>
    <scope>NUCLEOTIDE SEQUENCE</scope>
    <source>
        <strain evidence="5">Ellin6076</strain>
    </source>
</reference>
<keyword evidence="1" id="KW-0805">Transcription regulation</keyword>